<organism evidence="3 4">
    <name type="scientific">Fistulina hepatica ATCC 64428</name>
    <dbReference type="NCBI Taxonomy" id="1128425"/>
    <lineage>
        <taxon>Eukaryota</taxon>
        <taxon>Fungi</taxon>
        <taxon>Dikarya</taxon>
        <taxon>Basidiomycota</taxon>
        <taxon>Agaricomycotina</taxon>
        <taxon>Agaricomycetes</taxon>
        <taxon>Agaricomycetidae</taxon>
        <taxon>Agaricales</taxon>
        <taxon>Fistulinaceae</taxon>
        <taxon>Fistulina</taxon>
    </lineage>
</organism>
<dbReference type="SUPFAM" id="SSF56801">
    <property type="entry name" value="Acetyl-CoA synthetase-like"/>
    <property type="match status" value="1"/>
</dbReference>
<dbReference type="InterPro" id="IPR025110">
    <property type="entry name" value="AMP-bd_C"/>
</dbReference>
<proteinExistence type="predicted"/>
<feature type="domain" description="AMP-binding enzyme C-terminal" evidence="2">
    <location>
        <begin position="451"/>
        <end position="538"/>
    </location>
</feature>
<gene>
    <name evidence="3" type="ORF">FISHEDRAFT_34051</name>
</gene>
<reference evidence="3 4" key="1">
    <citation type="journal article" date="2015" name="Fungal Genet. Biol.">
        <title>Evolution of novel wood decay mechanisms in Agaricales revealed by the genome sequences of Fistulina hepatica and Cylindrobasidium torrendii.</title>
        <authorList>
            <person name="Floudas D."/>
            <person name="Held B.W."/>
            <person name="Riley R."/>
            <person name="Nagy L.G."/>
            <person name="Koehler G."/>
            <person name="Ransdell A.S."/>
            <person name="Younus H."/>
            <person name="Chow J."/>
            <person name="Chiniquy J."/>
            <person name="Lipzen A."/>
            <person name="Tritt A."/>
            <person name="Sun H."/>
            <person name="Haridas S."/>
            <person name="LaButti K."/>
            <person name="Ohm R.A."/>
            <person name="Kues U."/>
            <person name="Blanchette R.A."/>
            <person name="Grigoriev I.V."/>
            <person name="Minto R.E."/>
            <person name="Hibbett D.S."/>
        </authorList>
    </citation>
    <scope>NUCLEOTIDE SEQUENCE [LARGE SCALE GENOMIC DNA]</scope>
    <source>
        <strain evidence="3 4">ATCC 64428</strain>
    </source>
</reference>
<evidence type="ECO:0000259" key="1">
    <source>
        <dbReference type="Pfam" id="PF00501"/>
    </source>
</evidence>
<dbReference type="OrthoDB" id="6509636at2759"/>
<evidence type="ECO:0000313" key="3">
    <source>
        <dbReference type="EMBL" id="KIY53159.1"/>
    </source>
</evidence>
<dbReference type="GO" id="GO:0016405">
    <property type="term" value="F:CoA-ligase activity"/>
    <property type="evidence" value="ECO:0007669"/>
    <property type="project" value="TreeGrafter"/>
</dbReference>
<dbReference type="Gene3D" id="3.40.50.12780">
    <property type="entry name" value="N-terminal domain of ligase-like"/>
    <property type="match status" value="1"/>
</dbReference>
<dbReference type="InterPro" id="IPR045851">
    <property type="entry name" value="AMP-bd_C_sf"/>
</dbReference>
<dbReference type="EMBL" id="KN881628">
    <property type="protein sequence ID" value="KIY53159.1"/>
    <property type="molecule type" value="Genomic_DNA"/>
</dbReference>
<dbReference type="Pfam" id="PF00501">
    <property type="entry name" value="AMP-binding"/>
    <property type="match status" value="1"/>
</dbReference>
<feature type="domain" description="AMP-dependent synthetase/ligase" evidence="1">
    <location>
        <begin position="37"/>
        <end position="401"/>
    </location>
</feature>
<protein>
    <submittedName>
        <fullName evidence="3">Acetyl-CoA synthetase-like protein</fullName>
    </submittedName>
</protein>
<dbReference type="InterPro" id="IPR042099">
    <property type="entry name" value="ANL_N_sf"/>
</dbReference>
<keyword evidence="4" id="KW-1185">Reference proteome</keyword>
<dbReference type="Proteomes" id="UP000054144">
    <property type="component" value="Unassembled WGS sequence"/>
</dbReference>
<dbReference type="PANTHER" id="PTHR24096:SF422">
    <property type="entry name" value="BCDNA.GH02901"/>
    <property type="match status" value="1"/>
</dbReference>
<dbReference type="AlphaFoldDB" id="A0A0D7AN21"/>
<sequence>MAVFCPRAEHDSLPVIPDDLTISQFVFEYEAPFKPHRDPDAPCFIEAETGRRLYASDVARLTSALANGLRAQWGIDYPIIIWAVHKLGGIISPANPVYTANELAHQFEIAKAKAVIASVSALPAATAAAKKAGISMSHVACLPSAEEMAPQGILTVQDLIQAGNREKKQYQERRFEPGEAKTKVALLAFSSGTTGKFCAVVITHYAVIANLCQLCSYWRTDLPDGGRFHLGDSVAAVLPFFRQFLLISSSRAFWKLFRNIGSHCCREHHIRGLYENNFIMSHNSLVPPQIVLLCKSPLTRSYDLSSVRTVMASGAPMSAEIVNQLTTVVPGAWVIQGYGMTETVVIITVMPFIKGVSTPGSAGRLINGLSIKIIKDAGGLAKENEPGEIYCRGLSFASGYLNNEKATKETFLDDGWLRTGDVGYMKNDELFVIDRAKELIKVRSFQVSPAELEGHLLTHPAVNEVCVVGAADDYSGEVPVAFVVLKPEFAQKVSAHSDMLKQLEQDIIKYVADNKSRFKWLAGGVRFVDAIPKNPTGKMLRRALRDEVNRTRAKARL</sequence>
<dbReference type="Gene3D" id="3.30.300.30">
    <property type="match status" value="1"/>
</dbReference>
<dbReference type="InterPro" id="IPR000873">
    <property type="entry name" value="AMP-dep_synth/lig_dom"/>
</dbReference>
<dbReference type="Pfam" id="PF13193">
    <property type="entry name" value="AMP-binding_C"/>
    <property type="match status" value="1"/>
</dbReference>
<evidence type="ECO:0000313" key="4">
    <source>
        <dbReference type="Proteomes" id="UP000054144"/>
    </source>
</evidence>
<dbReference type="PANTHER" id="PTHR24096">
    <property type="entry name" value="LONG-CHAIN-FATTY-ACID--COA LIGASE"/>
    <property type="match status" value="1"/>
</dbReference>
<accession>A0A0D7AN21</accession>
<name>A0A0D7AN21_9AGAR</name>
<evidence type="ECO:0000259" key="2">
    <source>
        <dbReference type="Pfam" id="PF13193"/>
    </source>
</evidence>